<evidence type="ECO:0000256" key="7">
    <source>
        <dbReference type="ARBA" id="ARBA00023308"/>
    </source>
</evidence>
<dbReference type="EMBL" id="LT615367">
    <property type="protein sequence ID" value="SLM61636.1"/>
    <property type="molecule type" value="Genomic_DNA"/>
</dbReference>
<feature type="binding site" evidence="8">
    <location>
        <begin position="13"/>
        <end position="17"/>
    </location>
    <ligand>
        <name>ATP</name>
        <dbReference type="ChEBI" id="CHEBI:30616"/>
    </ligand>
</feature>
<dbReference type="GO" id="GO:0004370">
    <property type="term" value="F:glycerol kinase activity"/>
    <property type="evidence" value="ECO:0007669"/>
    <property type="project" value="TreeGrafter"/>
</dbReference>
<feature type="domain" description="Carbohydrate kinase FGGY N-terminal" evidence="10">
    <location>
        <begin position="7"/>
        <end position="243"/>
    </location>
</feature>
<dbReference type="Pfam" id="PF02782">
    <property type="entry name" value="FGGY_C"/>
    <property type="match status" value="1"/>
</dbReference>
<keyword evidence="8" id="KW-0460">Magnesium</keyword>
<dbReference type="EC" id="2.7.1.5" evidence="8 9"/>
<dbReference type="KEGG" id="daq:DAQ1742_00542"/>
<dbReference type="PANTHER" id="PTHR10196:SF93">
    <property type="entry name" value="L-RHAMNULOKINASE"/>
    <property type="match status" value="1"/>
</dbReference>
<keyword evidence="2 8" id="KW-0808">Transferase</keyword>
<evidence type="ECO:0000256" key="8">
    <source>
        <dbReference type="HAMAP-Rule" id="MF_01535"/>
    </source>
</evidence>
<gene>
    <name evidence="8 12" type="primary">rhaB</name>
    <name evidence="12" type="ORF">DAQ1742_00542</name>
</gene>
<feature type="binding site" evidence="8">
    <location>
        <position position="402"/>
    </location>
    <ligand>
        <name>ATP</name>
        <dbReference type="ChEBI" id="CHEBI:30616"/>
    </ligand>
</feature>
<dbReference type="CDD" id="cd07771">
    <property type="entry name" value="ASKHA_NBD_FGGY_RhaB-like"/>
    <property type="match status" value="1"/>
</dbReference>
<evidence type="ECO:0000256" key="2">
    <source>
        <dbReference type="ARBA" id="ARBA00022679"/>
    </source>
</evidence>
<dbReference type="Gene3D" id="3.30.420.40">
    <property type="match status" value="2"/>
</dbReference>
<dbReference type="InterPro" id="IPR018485">
    <property type="entry name" value="FGGY_C"/>
</dbReference>
<feature type="active site" description="Proton acceptor" evidence="8">
    <location>
        <position position="237"/>
    </location>
</feature>
<comment type="catalytic activity">
    <reaction evidence="8">
        <text>L-rhamnulose + ATP = L-rhamnulose 1-phosphate + ADP + H(+)</text>
        <dbReference type="Rhea" id="RHEA:20117"/>
        <dbReference type="ChEBI" id="CHEBI:15378"/>
        <dbReference type="ChEBI" id="CHEBI:17897"/>
        <dbReference type="ChEBI" id="CHEBI:30616"/>
        <dbReference type="ChEBI" id="CHEBI:58313"/>
        <dbReference type="ChEBI" id="CHEBI:456216"/>
        <dbReference type="EC" id="2.7.1.5"/>
    </reaction>
</comment>
<keyword evidence="7 8" id="KW-0684">Rhamnose metabolism</keyword>
<evidence type="ECO:0000259" key="11">
    <source>
        <dbReference type="Pfam" id="PF02782"/>
    </source>
</evidence>
<sequence>MAFRHCVAIDLGASSGRVMLATLDTDTRRLTLEEVHRFSNALRLWQGHHLWDLDELERQIRYGLHRVDARGIQLTSIGIDSWGVDMVPLDANGKRVGLPYAYRDHRTDGQMSQVIAELGRERLYQQTGIQFLPFNTLYQLRALRQQNPDDWAQIAHLLMIPDYFQYRLTGQMACEYTNASTTQLLNLARGDWDNSLLDYLGIPPQWLTTPHQPGYPVGQWTAPSGRTVPVVTVATHDTASAVVATPLQDADSAYLSSGTWSLIGMESPQPLTSRAALAANITNEGGVAGNYRVLKNIMGMWLLQRVCQEQHVTDLPALLRDVAQQPAFLSLINPNDERLINPESMSVALRTLCREQGQVVPESTATIVRCILDSLALSYRQSLMTLGQLRGRAFERLHIVGGGSCNTLLNQLCADVCQIPVLAGPTEASTLGNIGCQLMALGDVADQAALRQLLTENFPLQTFLPQQRDNKQQSDFSGHYRRFEALCQVNEELTV</sequence>
<feature type="binding site" evidence="8">
    <location>
        <begin position="236"/>
        <end position="238"/>
    </location>
    <ligand>
        <name>substrate</name>
    </ligand>
</feature>
<comment type="similarity">
    <text evidence="8">Belongs to the rhamnulokinase family.</text>
</comment>
<feature type="disulfide bond" evidence="8">
    <location>
        <begin position="353"/>
        <end position="370"/>
    </location>
</feature>
<feature type="disulfide bond" evidence="8">
    <location>
        <begin position="413"/>
        <end position="417"/>
    </location>
</feature>
<evidence type="ECO:0000313" key="12">
    <source>
        <dbReference type="EMBL" id="SLM61636.1"/>
    </source>
</evidence>
<comment type="function">
    <text evidence="8">Involved in the catabolism of L-rhamnose (6-deoxy-L-mannose). Catalyzes the transfer of the gamma-phosphate group from ATP to the 1-hydroxyl group of L-rhamnulose to yield L-rhamnulose 1-phosphate.</text>
</comment>
<proteinExistence type="inferred from homology"/>
<dbReference type="GO" id="GO:0006071">
    <property type="term" value="P:glycerol metabolic process"/>
    <property type="evidence" value="ECO:0007669"/>
    <property type="project" value="TreeGrafter"/>
</dbReference>
<dbReference type="AlphaFoldDB" id="A0A375A6T6"/>
<dbReference type="GO" id="GO:0005829">
    <property type="term" value="C:cytosol"/>
    <property type="evidence" value="ECO:0007669"/>
    <property type="project" value="TreeGrafter"/>
</dbReference>
<feature type="domain" description="Carbohydrate kinase FGGY C-terminal" evidence="11">
    <location>
        <begin position="253"/>
        <end position="440"/>
    </location>
</feature>
<evidence type="ECO:0000256" key="3">
    <source>
        <dbReference type="ARBA" id="ARBA00022741"/>
    </source>
</evidence>
<dbReference type="InterPro" id="IPR018484">
    <property type="entry name" value="FGGY_N"/>
</dbReference>
<feature type="binding site" evidence="8">
    <location>
        <position position="296"/>
    </location>
    <ligand>
        <name>substrate</name>
    </ligand>
</feature>
<dbReference type="NCBIfam" id="TIGR02627">
    <property type="entry name" value="rhamnulo_kin"/>
    <property type="match status" value="1"/>
</dbReference>
<keyword evidence="3 8" id="KW-0547">Nucleotide-binding</keyword>
<dbReference type="UniPathway" id="UPA00541">
    <property type="reaction ID" value="UER00602"/>
</dbReference>
<feature type="binding site" evidence="8">
    <location>
        <position position="259"/>
    </location>
    <ligand>
        <name>ATP</name>
        <dbReference type="ChEBI" id="CHEBI:30616"/>
    </ligand>
</feature>
<evidence type="ECO:0000256" key="9">
    <source>
        <dbReference type="NCBIfam" id="TIGR02627"/>
    </source>
</evidence>
<evidence type="ECO:0000256" key="1">
    <source>
        <dbReference type="ARBA" id="ARBA00009156"/>
    </source>
</evidence>
<dbReference type="GO" id="GO:0008993">
    <property type="term" value="F:rhamnulokinase activity"/>
    <property type="evidence" value="ECO:0007669"/>
    <property type="project" value="UniProtKB-UniRule"/>
</dbReference>
<dbReference type="SUPFAM" id="SSF53067">
    <property type="entry name" value="Actin-like ATPase domain"/>
    <property type="match status" value="2"/>
</dbReference>
<dbReference type="InterPro" id="IPR013449">
    <property type="entry name" value="Rhamnulokinase"/>
</dbReference>
<dbReference type="GO" id="GO:0019301">
    <property type="term" value="P:rhamnose catabolic process"/>
    <property type="evidence" value="ECO:0007669"/>
    <property type="project" value="UniProtKB-UniRule"/>
</dbReference>
<dbReference type="Proteomes" id="UP000294820">
    <property type="component" value="Chromosome 1"/>
</dbReference>
<evidence type="ECO:0000259" key="10">
    <source>
        <dbReference type="Pfam" id="PF00370"/>
    </source>
</evidence>
<comment type="caution">
    <text evidence="8">Lacks conserved residue(s) required for the propagation of feature annotation.</text>
</comment>
<evidence type="ECO:0000256" key="5">
    <source>
        <dbReference type="ARBA" id="ARBA00022840"/>
    </source>
</evidence>
<dbReference type="HAMAP" id="MF_01535">
    <property type="entry name" value="Rhamnulokinase"/>
    <property type="match status" value="1"/>
</dbReference>
<protein>
    <recommendedName>
        <fullName evidence="8 9">Rhamnulokinase</fullName>
        <shortName evidence="8">RhaB</shortName>
        <ecNumber evidence="8 9">2.7.1.5</ecNumber>
    </recommendedName>
    <alternativeName>
        <fullName evidence="8">ATP:L-rhamnulose phosphotransferase</fullName>
    </alternativeName>
    <alternativeName>
        <fullName evidence="8">L-rhamnulose 1-kinase</fullName>
    </alternativeName>
    <alternativeName>
        <fullName evidence="8">Rhamnulose kinase</fullName>
    </alternativeName>
</protein>
<accession>A0A375A6T6</accession>
<keyword evidence="13" id="KW-1185">Reference proteome</keyword>
<dbReference type="FunFam" id="3.30.420.40:FF:000064">
    <property type="entry name" value="Rhamnulokinase"/>
    <property type="match status" value="1"/>
</dbReference>
<dbReference type="PANTHER" id="PTHR10196">
    <property type="entry name" value="SUGAR KINASE"/>
    <property type="match status" value="1"/>
</dbReference>
<dbReference type="InterPro" id="IPR000577">
    <property type="entry name" value="Carb_kinase_FGGY"/>
</dbReference>
<dbReference type="GO" id="GO:0005524">
    <property type="term" value="F:ATP binding"/>
    <property type="evidence" value="ECO:0007669"/>
    <property type="project" value="UniProtKB-KW"/>
</dbReference>
<keyword evidence="6 8" id="KW-1015">Disulfide bond</keyword>
<evidence type="ECO:0000256" key="6">
    <source>
        <dbReference type="ARBA" id="ARBA00023157"/>
    </source>
</evidence>
<feature type="binding site" evidence="8">
    <location>
        <position position="83"/>
    </location>
    <ligand>
        <name>substrate</name>
    </ligand>
</feature>
<dbReference type="InterPro" id="IPR043129">
    <property type="entry name" value="ATPase_NBD"/>
</dbReference>
<evidence type="ECO:0000313" key="13">
    <source>
        <dbReference type="Proteomes" id="UP000294820"/>
    </source>
</evidence>
<comment type="cofactor">
    <cofactor evidence="8">
        <name>Mg(2+)</name>
        <dbReference type="ChEBI" id="CHEBI:18420"/>
    </cofactor>
</comment>
<organism evidence="12 13">
    <name type="scientific">Dickeya aquatica</name>
    <dbReference type="NCBI Taxonomy" id="1401087"/>
    <lineage>
        <taxon>Bacteria</taxon>
        <taxon>Pseudomonadati</taxon>
        <taxon>Pseudomonadota</taxon>
        <taxon>Gammaproteobacteria</taxon>
        <taxon>Enterobacterales</taxon>
        <taxon>Pectobacteriaceae</taxon>
        <taxon>Dickeya</taxon>
    </lineage>
</organism>
<evidence type="ECO:0000256" key="4">
    <source>
        <dbReference type="ARBA" id="ARBA00022777"/>
    </source>
</evidence>
<keyword evidence="4 8" id="KW-0418">Kinase</keyword>
<dbReference type="RefSeq" id="WP_035339572.1">
    <property type="nucleotide sequence ID" value="NZ_LT615367.1"/>
</dbReference>
<dbReference type="PIRSF" id="PIRSF000538">
    <property type="entry name" value="GlpK"/>
    <property type="match status" value="1"/>
</dbReference>
<dbReference type="NCBIfam" id="NF007925">
    <property type="entry name" value="PRK10640.1"/>
    <property type="match status" value="1"/>
</dbReference>
<keyword evidence="5 8" id="KW-0067">ATP-binding</keyword>
<dbReference type="Pfam" id="PF00370">
    <property type="entry name" value="FGGY_N"/>
    <property type="match status" value="1"/>
</dbReference>
<reference evidence="12 13" key="1">
    <citation type="submission" date="2016-09" db="EMBL/GenBank/DDBJ databases">
        <authorList>
            <person name="Reverchon S."/>
            <person name="Nasser W."/>
            <person name="Leonard S."/>
            <person name="Brochier C."/>
            <person name="Duprey A."/>
        </authorList>
    </citation>
    <scope>NUCLEOTIDE SEQUENCE [LARGE SCALE GENOMIC DNA]</scope>
    <source>
        <strain evidence="12 13">174/2</strain>
    </source>
</reference>
<name>A0A375A6T6_9GAMM</name>
<comment type="pathway">
    <text evidence="8">Carbohydrate degradation; L-rhamnose degradation; glycerone phosphate from L-rhamnose: step 2/3.</text>
</comment>
<comment type="similarity">
    <text evidence="1">Belongs to the FGGY kinase family.</text>
</comment>
<feature type="binding site" evidence="8">
    <location>
        <position position="304"/>
    </location>
    <ligand>
        <name>ATP</name>
        <dbReference type="ChEBI" id="CHEBI:30616"/>
    </ligand>
</feature>